<gene>
    <name evidence="1" type="ORF">NRB56_38400</name>
</gene>
<dbReference type="EMBL" id="WEGI01000008">
    <property type="protein sequence ID" value="MQY28257.1"/>
    <property type="molecule type" value="Genomic_DNA"/>
</dbReference>
<evidence type="ECO:0000313" key="1">
    <source>
        <dbReference type="EMBL" id="MQY28257.1"/>
    </source>
</evidence>
<sequence length="178" mass="19077">MSNHTAGPTFIRRSFSSLRVLTLLVAVVASVLGVGLGLGGMSTRAAADGIPCQWAGQNYDQGDTVYAGGWSFTCGVAFPYVRWNRTPAPGHRSTVPNPGADEYAANGFSLGAWQPGTSFFDYCVADSVMSGADYVFEAVPFNNSVFWRAVGGINQWSDGGSHQYRWWSGRSCVDGILM</sequence>
<accession>A0A7K0DRT3</accession>
<name>A0A7K0DRT3_9NOCA</name>
<dbReference type="OrthoDB" id="4566760at2"/>
<evidence type="ECO:0000313" key="2">
    <source>
        <dbReference type="Proteomes" id="UP000431401"/>
    </source>
</evidence>
<protein>
    <submittedName>
        <fullName evidence="1">Uncharacterized protein</fullName>
    </submittedName>
</protein>
<reference evidence="1 2" key="1">
    <citation type="submission" date="2019-10" db="EMBL/GenBank/DDBJ databases">
        <title>Nocardia macrotermitis sp. nov. and Nocardia aurantia sp. nov., isolated from the gut of fungus growing-termite Macrotermes natalensis.</title>
        <authorList>
            <person name="Benndorf R."/>
            <person name="Schwitalla J."/>
            <person name="Martin K."/>
            <person name="De Beer W."/>
            <person name="Kaster A.-K."/>
            <person name="Vollmers J."/>
            <person name="Poulsen M."/>
            <person name="Beemelmanns C."/>
        </authorList>
    </citation>
    <scope>NUCLEOTIDE SEQUENCE [LARGE SCALE GENOMIC DNA]</scope>
    <source>
        <strain evidence="1 2">RB56</strain>
    </source>
</reference>
<dbReference type="AlphaFoldDB" id="A0A7K0DRT3"/>
<dbReference type="RefSeq" id="WP_153344083.1">
    <property type="nucleotide sequence ID" value="NZ_WEGI01000008.1"/>
</dbReference>
<keyword evidence="2" id="KW-1185">Reference proteome</keyword>
<dbReference type="Proteomes" id="UP000431401">
    <property type="component" value="Unassembled WGS sequence"/>
</dbReference>
<proteinExistence type="predicted"/>
<comment type="caution">
    <text evidence="1">The sequence shown here is derived from an EMBL/GenBank/DDBJ whole genome shotgun (WGS) entry which is preliminary data.</text>
</comment>
<organism evidence="1 2">
    <name type="scientific">Nocardia aurantia</name>
    <dbReference type="NCBI Taxonomy" id="2585199"/>
    <lineage>
        <taxon>Bacteria</taxon>
        <taxon>Bacillati</taxon>
        <taxon>Actinomycetota</taxon>
        <taxon>Actinomycetes</taxon>
        <taxon>Mycobacteriales</taxon>
        <taxon>Nocardiaceae</taxon>
        <taxon>Nocardia</taxon>
    </lineage>
</organism>